<evidence type="ECO:0000313" key="13">
    <source>
        <dbReference type="EMBL" id="KAJ5183089.1"/>
    </source>
</evidence>
<dbReference type="GO" id="GO:0005769">
    <property type="term" value="C:early endosome"/>
    <property type="evidence" value="ECO:0007669"/>
    <property type="project" value="TreeGrafter"/>
</dbReference>
<keyword evidence="6 9" id="KW-0406">Ion transport</keyword>
<feature type="transmembrane region" description="Helical" evidence="11">
    <location>
        <begin position="355"/>
        <end position="381"/>
    </location>
</feature>
<dbReference type="GO" id="GO:0007035">
    <property type="term" value="P:vacuolar acidification"/>
    <property type="evidence" value="ECO:0007669"/>
    <property type="project" value="TreeGrafter"/>
</dbReference>
<evidence type="ECO:0000256" key="10">
    <source>
        <dbReference type="SAM" id="MobiDB-lite"/>
    </source>
</evidence>
<dbReference type="GO" id="GO:0000329">
    <property type="term" value="C:fungal-type vacuole membrane"/>
    <property type="evidence" value="ECO:0007669"/>
    <property type="project" value="TreeGrafter"/>
</dbReference>
<dbReference type="InterPro" id="IPR004709">
    <property type="entry name" value="NaH_exchanger"/>
</dbReference>
<feature type="transmembrane region" description="Helical" evidence="11">
    <location>
        <begin position="435"/>
        <end position="453"/>
    </location>
</feature>
<protein>
    <recommendedName>
        <fullName evidence="9">Sodium/hydrogen exchanger</fullName>
    </recommendedName>
</protein>
<dbReference type="NCBIfam" id="TIGR00840">
    <property type="entry name" value="b_cpa1"/>
    <property type="match status" value="1"/>
</dbReference>
<dbReference type="InterPro" id="IPR006153">
    <property type="entry name" value="Cation/H_exchanger_TM"/>
</dbReference>
<evidence type="ECO:0000256" key="2">
    <source>
        <dbReference type="ARBA" id="ARBA00022448"/>
    </source>
</evidence>
<dbReference type="GO" id="GO:0005770">
    <property type="term" value="C:late endosome"/>
    <property type="evidence" value="ECO:0007669"/>
    <property type="project" value="TreeGrafter"/>
</dbReference>
<keyword evidence="8 9" id="KW-0739">Sodium transport</keyword>
<dbReference type="AlphaFoldDB" id="A0A9W9IQ21"/>
<evidence type="ECO:0000256" key="11">
    <source>
        <dbReference type="SAM" id="Phobius"/>
    </source>
</evidence>
<dbReference type="OrthoDB" id="196264at2759"/>
<proteinExistence type="inferred from homology"/>
<evidence type="ECO:0000256" key="8">
    <source>
        <dbReference type="ARBA" id="ARBA00023201"/>
    </source>
</evidence>
<dbReference type="GO" id="GO:0015385">
    <property type="term" value="F:sodium:proton antiporter activity"/>
    <property type="evidence" value="ECO:0007669"/>
    <property type="project" value="InterPro"/>
</dbReference>
<dbReference type="Gene3D" id="6.10.140.1330">
    <property type="match status" value="1"/>
</dbReference>
<dbReference type="PANTHER" id="PTHR10110">
    <property type="entry name" value="SODIUM/HYDROGEN EXCHANGER"/>
    <property type="match status" value="1"/>
</dbReference>
<feature type="region of interest" description="Disordered" evidence="10">
    <location>
        <begin position="496"/>
        <end position="647"/>
    </location>
</feature>
<comment type="subcellular location">
    <subcellularLocation>
        <location evidence="1">Membrane</location>
        <topology evidence="1">Multi-pass membrane protein</topology>
    </subcellularLocation>
</comment>
<feature type="transmembrane region" description="Helical" evidence="11">
    <location>
        <begin position="98"/>
        <end position="117"/>
    </location>
</feature>
<feature type="compositionally biased region" description="Acidic residues" evidence="10">
    <location>
        <begin position="597"/>
        <end position="609"/>
    </location>
</feature>
<reference evidence="13" key="2">
    <citation type="journal article" date="2023" name="IMA Fungus">
        <title>Comparative genomic study of the Penicillium genus elucidates a diverse pangenome and 15 lateral gene transfer events.</title>
        <authorList>
            <person name="Petersen C."/>
            <person name="Sorensen T."/>
            <person name="Nielsen M.R."/>
            <person name="Sondergaard T.E."/>
            <person name="Sorensen J.L."/>
            <person name="Fitzpatrick D.A."/>
            <person name="Frisvad J.C."/>
            <person name="Nielsen K.L."/>
        </authorList>
    </citation>
    <scope>NUCLEOTIDE SEQUENCE</scope>
    <source>
        <strain evidence="13">IBT 21917</strain>
    </source>
</reference>
<dbReference type="Pfam" id="PF00999">
    <property type="entry name" value="Na_H_Exchanger"/>
    <property type="match status" value="1"/>
</dbReference>
<feature type="transmembrane region" description="Helical" evidence="11">
    <location>
        <begin position="233"/>
        <end position="259"/>
    </location>
</feature>
<accession>A0A9W9IQ21</accession>
<evidence type="ECO:0000256" key="3">
    <source>
        <dbReference type="ARBA" id="ARBA00022692"/>
    </source>
</evidence>
<dbReference type="InterPro" id="IPR018422">
    <property type="entry name" value="Cation/H_exchanger_CPA1"/>
</dbReference>
<evidence type="ECO:0000256" key="4">
    <source>
        <dbReference type="ARBA" id="ARBA00022989"/>
    </source>
</evidence>
<keyword evidence="5" id="KW-0915">Sodium</keyword>
<feature type="transmembrane region" description="Helical" evidence="11">
    <location>
        <begin position="69"/>
        <end position="86"/>
    </location>
</feature>
<keyword evidence="3 9" id="KW-0812">Transmembrane</keyword>
<dbReference type="GO" id="GO:0015386">
    <property type="term" value="F:potassium:proton antiporter activity"/>
    <property type="evidence" value="ECO:0007669"/>
    <property type="project" value="TreeGrafter"/>
</dbReference>
<dbReference type="PRINTS" id="PR01084">
    <property type="entry name" value="NAHEXCHNGR"/>
</dbReference>
<dbReference type="PANTHER" id="PTHR10110:SF187">
    <property type="entry name" value="SODIUM_HYDROGEN EXCHANGER"/>
    <property type="match status" value="1"/>
</dbReference>
<feature type="compositionally biased region" description="Polar residues" evidence="10">
    <location>
        <begin position="624"/>
        <end position="634"/>
    </location>
</feature>
<feature type="transmembrane region" description="Helical" evidence="11">
    <location>
        <begin position="129"/>
        <end position="151"/>
    </location>
</feature>
<sequence>MATQLMGDAFHALLRRAEEGTDPDDAPEAGSKEINSSWALFIMIMLLMFALFTSYILQQKKIQAVHETVLSIFAGMFVGLIIRITPKSNLQDSVAFDYQFFFNLLLPPIILASGYELHQANFFRHIGTILTFAFAGTFISAIVLGLVLFLWTRIPLDGLNISFVEAISVGATLSATDPVTILAIFNLYKVEPKLYTVIFGESILNDAVAIVLFETAQKYAESEAGSLTFLNLFEAIGLFLLVFFGSMLVGIVVGIATALGLKYTLVRRVPKIESCLIVLIAYASYFFSNGVHLSGIVSLLFCGITLKHYAYYNMSRRTQLTTKYLFQVMAQLSENFIFIYLGLDLFVESNLQFNPLFILVATFGICLARYLAVFPLSKAINWFFRYRARRRGIVEIPDELPFAYQAMLFWAGLRGAVGVALAAGLTGVNAPTLRATVLVVVVLTVIIFGGTTARMLEIMGIRTGVVEEIDSDDEFDIEVTHGGTYYKRSDTGIGYTPRTADSTIPMDGLGRPTRATGDRADSYSSGNSRRPSPPSGHTRMYSKAYSPKDTQARRDHSSTATLLNGGNVEAGAASDDEFGLPPAGRGQSNTVAHPDDFDLDLEGISDDDLPPAATGASRLRRSASHPSPGTHTPSQDPPGSGEPARRDQGITAREALRDLFSGGARGDHGAWFRQIDEDYIKPTLLLDQSNHKGPGAV</sequence>
<evidence type="ECO:0000256" key="9">
    <source>
        <dbReference type="RuleBase" id="RU003722"/>
    </source>
</evidence>
<dbReference type="Proteomes" id="UP001146351">
    <property type="component" value="Unassembled WGS sequence"/>
</dbReference>
<name>A0A9W9IQ21_9EURO</name>
<keyword evidence="2 9" id="KW-0813">Transport</keyword>
<dbReference type="EMBL" id="JAPQKO010000001">
    <property type="protein sequence ID" value="KAJ5183089.1"/>
    <property type="molecule type" value="Genomic_DNA"/>
</dbReference>
<feature type="transmembrane region" description="Helical" evidence="11">
    <location>
        <begin position="324"/>
        <end position="343"/>
    </location>
</feature>
<keyword evidence="7 11" id="KW-0472">Membrane</keyword>
<evidence type="ECO:0000256" key="6">
    <source>
        <dbReference type="ARBA" id="ARBA00023065"/>
    </source>
</evidence>
<keyword evidence="9" id="KW-0050">Antiport</keyword>
<keyword evidence="14" id="KW-1185">Reference proteome</keyword>
<keyword evidence="4 11" id="KW-1133">Transmembrane helix</keyword>
<evidence type="ECO:0000259" key="12">
    <source>
        <dbReference type="Pfam" id="PF00999"/>
    </source>
</evidence>
<feature type="domain" description="Cation/H+ exchanger transmembrane" evidence="12">
    <location>
        <begin position="50"/>
        <end position="457"/>
    </location>
</feature>
<evidence type="ECO:0000256" key="5">
    <source>
        <dbReference type="ARBA" id="ARBA00023053"/>
    </source>
</evidence>
<feature type="transmembrane region" description="Helical" evidence="11">
    <location>
        <begin position="402"/>
        <end position="423"/>
    </location>
</feature>
<feature type="transmembrane region" description="Helical" evidence="11">
    <location>
        <begin position="163"/>
        <end position="187"/>
    </location>
</feature>
<reference evidence="13" key="1">
    <citation type="submission" date="2022-11" db="EMBL/GenBank/DDBJ databases">
        <authorList>
            <person name="Petersen C."/>
        </authorList>
    </citation>
    <scope>NUCLEOTIDE SEQUENCE</scope>
    <source>
        <strain evidence="13">IBT 21917</strain>
    </source>
</reference>
<evidence type="ECO:0000313" key="14">
    <source>
        <dbReference type="Proteomes" id="UP001146351"/>
    </source>
</evidence>
<evidence type="ECO:0000256" key="7">
    <source>
        <dbReference type="ARBA" id="ARBA00023136"/>
    </source>
</evidence>
<evidence type="ECO:0000256" key="1">
    <source>
        <dbReference type="ARBA" id="ARBA00004141"/>
    </source>
</evidence>
<feature type="transmembrane region" description="Helical" evidence="11">
    <location>
        <begin position="38"/>
        <end position="57"/>
    </location>
</feature>
<comment type="caution">
    <text evidence="13">The sequence shown here is derived from an EMBL/GenBank/DDBJ whole genome shotgun (WGS) entry which is preliminary data.</text>
</comment>
<comment type="similarity">
    <text evidence="9">Belongs to the monovalent cation:proton antiporter 1 (CPA1) transporter (TC 2.A.36) family.</text>
</comment>
<organism evidence="13 14">
    <name type="scientific">Penicillium capsulatum</name>
    <dbReference type="NCBI Taxonomy" id="69766"/>
    <lineage>
        <taxon>Eukaryota</taxon>
        <taxon>Fungi</taxon>
        <taxon>Dikarya</taxon>
        <taxon>Ascomycota</taxon>
        <taxon>Pezizomycotina</taxon>
        <taxon>Eurotiomycetes</taxon>
        <taxon>Eurotiomycetidae</taxon>
        <taxon>Eurotiales</taxon>
        <taxon>Aspergillaceae</taxon>
        <taxon>Penicillium</taxon>
    </lineage>
</organism>
<gene>
    <name evidence="13" type="ORF">N7492_000705</name>
</gene>